<dbReference type="Proteomes" id="UP000295083">
    <property type="component" value="Unassembled WGS sequence"/>
</dbReference>
<reference evidence="2 3" key="1">
    <citation type="submission" date="2018-11" db="EMBL/GenBank/DDBJ databases">
        <title>Genome sequence and assembly of Colletotrichum spinosum.</title>
        <authorList>
            <person name="Gan P."/>
            <person name="Shirasu K."/>
        </authorList>
    </citation>
    <scope>NUCLEOTIDE SEQUENCE [LARGE SCALE GENOMIC DNA]</scope>
    <source>
        <strain evidence="2 3">CBS 515.97</strain>
    </source>
</reference>
<dbReference type="AlphaFoldDB" id="A0A4R8PSM3"/>
<dbReference type="EMBL" id="QAPG01010709">
    <property type="protein sequence ID" value="TDZ13998.1"/>
    <property type="molecule type" value="Genomic_DNA"/>
</dbReference>
<dbReference type="SUPFAM" id="SSF46565">
    <property type="entry name" value="Chaperone J-domain"/>
    <property type="match status" value="1"/>
</dbReference>
<evidence type="ECO:0000313" key="2">
    <source>
        <dbReference type="EMBL" id="TDZ13998.1"/>
    </source>
</evidence>
<feature type="domain" description="J" evidence="1">
    <location>
        <begin position="79"/>
        <end position="149"/>
    </location>
</feature>
<name>A0A4R8PSM3_9PEZI</name>
<comment type="caution">
    <text evidence="2">The sequence shown here is derived from an EMBL/GenBank/DDBJ whole genome shotgun (WGS) entry which is preliminary data.</text>
</comment>
<dbReference type="Gene3D" id="1.10.287.110">
    <property type="entry name" value="DnaJ domain"/>
    <property type="match status" value="1"/>
</dbReference>
<evidence type="ECO:0000259" key="1">
    <source>
        <dbReference type="PROSITE" id="PS50076"/>
    </source>
</evidence>
<dbReference type="InterPro" id="IPR001623">
    <property type="entry name" value="DnaJ_domain"/>
</dbReference>
<keyword evidence="3" id="KW-1185">Reference proteome</keyword>
<dbReference type="PROSITE" id="PS50076">
    <property type="entry name" value="DNAJ_2"/>
    <property type="match status" value="1"/>
</dbReference>
<evidence type="ECO:0000313" key="3">
    <source>
        <dbReference type="Proteomes" id="UP000295083"/>
    </source>
</evidence>
<proteinExistence type="predicted"/>
<dbReference type="InterPro" id="IPR036869">
    <property type="entry name" value="J_dom_sf"/>
</dbReference>
<protein>
    <submittedName>
        <fullName evidence="2">J domain-containing protein 1</fullName>
    </submittedName>
</protein>
<organism evidence="2 3">
    <name type="scientific">Colletotrichum spinosum</name>
    <dbReference type="NCBI Taxonomy" id="1347390"/>
    <lineage>
        <taxon>Eukaryota</taxon>
        <taxon>Fungi</taxon>
        <taxon>Dikarya</taxon>
        <taxon>Ascomycota</taxon>
        <taxon>Pezizomycotina</taxon>
        <taxon>Sordariomycetes</taxon>
        <taxon>Hypocreomycetidae</taxon>
        <taxon>Glomerellales</taxon>
        <taxon>Glomerellaceae</taxon>
        <taxon>Colletotrichum</taxon>
        <taxon>Colletotrichum orbiculare species complex</taxon>
    </lineage>
</organism>
<gene>
    <name evidence="2" type="primary">JID1-0</name>
    <name evidence="2" type="ORF">C8035_v002982</name>
</gene>
<accession>A0A4R8PSM3</accession>
<sequence>MVLKTPPAFAICNSNVLNHILGPAHPQSITSLPCRSRAHDHRLHLRRSSRCYATIQDGSKSTPTGTSKSLAWPTCKNPTPYDIFAIPKSAPYTKARFAQLVKLYHPDTHAASPLDALPAQARLERYRLVVLANDILSCPDKRRAYDSWGAGWHPADIGKEDNRDIHDMYREADRAWRRTPGNAGMNATWEDWEQWHNRGNEKQQPLFMSNASFAALVLAALAVGTVVQTTRMDNNSAIIVEQRQIQEANISEALRRQGAAVAGKGREERIERFLRERENLNYDFTPAKLDARHGSNNK</sequence>